<evidence type="ECO:0000256" key="1">
    <source>
        <dbReference type="SAM" id="Phobius"/>
    </source>
</evidence>
<dbReference type="STRING" id="1618574.UT24_C0003G0075"/>
<evidence type="ECO:0000313" key="2">
    <source>
        <dbReference type="EMBL" id="KKR01668.1"/>
    </source>
</evidence>
<protein>
    <submittedName>
        <fullName evidence="2">Uncharacterized protein</fullName>
    </submittedName>
</protein>
<keyword evidence="1" id="KW-1133">Transmembrane helix</keyword>
<dbReference type="AlphaFoldDB" id="A0A0G0MER2"/>
<keyword evidence="1" id="KW-0812">Transmembrane</keyword>
<reference evidence="2 3" key="1">
    <citation type="journal article" date="2015" name="Nature">
        <title>rRNA introns, odd ribosomes, and small enigmatic genomes across a large radiation of phyla.</title>
        <authorList>
            <person name="Brown C.T."/>
            <person name="Hug L.A."/>
            <person name="Thomas B.C."/>
            <person name="Sharon I."/>
            <person name="Castelle C.J."/>
            <person name="Singh A."/>
            <person name="Wilkins M.J."/>
            <person name="Williams K.H."/>
            <person name="Banfield J.F."/>
        </authorList>
    </citation>
    <scope>NUCLEOTIDE SEQUENCE [LARGE SCALE GENOMIC DNA]</scope>
</reference>
<feature type="transmembrane region" description="Helical" evidence="1">
    <location>
        <begin position="21"/>
        <end position="45"/>
    </location>
</feature>
<sequence>MKVLAWFMLWRVRHDFAWAFVLLWARISQLVLVFLSSFSLFMLAYGGVAKVSMIQSPYGEIPYEVWLMAGPAIAVTLNDFRRGFNTLSRRGRRS</sequence>
<comment type="caution">
    <text evidence="2">The sequence shown here is derived from an EMBL/GenBank/DDBJ whole genome shotgun (WGS) entry which is preliminary data.</text>
</comment>
<keyword evidence="1" id="KW-0472">Membrane</keyword>
<name>A0A0G0MER2_9BACT</name>
<evidence type="ECO:0000313" key="3">
    <source>
        <dbReference type="Proteomes" id="UP000033881"/>
    </source>
</evidence>
<organism evidence="2 3">
    <name type="scientific">Candidatus Woesebacteria bacterium GW2011_GWB1_39_12</name>
    <dbReference type="NCBI Taxonomy" id="1618574"/>
    <lineage>
        <taxon>Bacteria</taxon>
        <taxon>Candidatus Woeseibacteriota</taxon>
    </lineage>
</organism>
<accession>A0A0G0MER2</accession>
<dbReference type="EMBL" id="LBWB01000003">
    <property type="protein sequence ID" value="KKR01668.1"/>
    <property type="molecule type" value="Genomic_DNA"/>
</dbReference>
<proteinExistence type="predicted"/>
<dbReference type="Proteomes" id="UP000033881">
    <property type="component" value="Unassembled WGS sequence"/>
</dbReference>
<gene>
    <name evidence="2" type="ORF">UT24_C0003G0075</name>
</gene>